<feature type="coiled-coil region" evidence="7">
    <location>
        <begin position="543"/>
        <end position="620"/>
    </location>
</feature>
<evidence type="ECO:0000313" key="12">
    <source>
        <dbReference type="Proteomes" id="UP001153069"/>
    </source>
</evidence>
<reference evidence="11" key="1">
    <citation type="submission" date="2020-06" db="EMBL/GenBank/DDBJ databases">
        <authorList>
            <consortium name="Plant Systems Biology data submission"/>
        </authorList>
    </citation>
    <scope>NUCLEOTIDE SEQUENCE</scope>
    <source>
        <strain evidence="11">D6</strain>
    </source>
</reference>
<evidence type="ECO:0000256" key="1">
    <source>
        <dbReference type="ARBA" id="ARBA00000707"/>
    </source>
</evidence>
<evidence type="ECO:0000256" key="2">
    <source>
        <dbReference type="ARBA" id="ARBA00012759"/>
    </source>
</evidence>
<name>A0A9N8EYX6_9STRA</name>
<accession>A0A9N8EYX6</accession>
<protein>
    <recommendedName>
        <fullName evidence="2">ubiquitinyl hydrolase 1</fullName>
        <ecNumber evidence="2">3.4.19.12</ecNumber>
    </recommendedName>
</protein>
<dbReference type="Pfam" id="PF12359">
    <property type="entry name" value="DUF3645"/>
    <property type="match status" value="1"/>
</dbReference>
<evidence type="ECO:0000256" key="3">
    <source>
        <dbReference type="ARBA" id="ARBA00022670"/>
    </source>
</evidence>
<evidence type="ECO:0000256" key="8">
    <source>
        <dbReference type="SAM" id="MobiDB-lite"/>
    </source>
</evidence>
<dbReference type="Proteomes" id="UP001153069">
    <property type="component" value="Unassembled WGS sequence"/>
</dbReference>
<keyword evidence="12" id="KW-1185">Reference proteome</keyword>
<sequence>MEDNIFDFNDRTALQIQSDEVCAQLYDHFLSAVEESVSLPIFKDDARLIAADLKQLKESVVVKWMAPYGCAILMKDLDVLSTTITVIGLNEWNDKVHSSVNGRESTAIPNVLSPSVLEVGTVGKELCSNVIAIFHQLMQKAQSTFTREKHHKTPSFVWARLLDAIVQAKALPGSTVCVIKESYQGGTTDVGKHTNCLQRNTSFPLVASVYSSMLYLYEFDEDHDSFRKMLCMYFLHHLRNIRGKVTTVDQRKIDRCVIVIREIERYILKVACKSFQEVVVRELEAHHCALKALSPDSDPTMCATPQGFSIQDLSAAVKPPSLPKVSSGTTDTDYGTRMARAQAQAKKNLQWSDLMVTRFVGDTGTQDAWVALGRINKEFWCYAGDLLESRKSHDVHVLKCKMETHIKATSLALQKSKGCASLMTVELQSCQMLVIWITYCWAHRIAKKKYPLFSGYSAGLDPNDLGYLVLQEADAIEALKKVELFLKQHRHSTKVPFRNPSDTLDLALSMGNAWNDWGARVRSIHDRELSAADRRIEERWEKIQKTQAELRALDSQLEQAESTLRSAETALNTSRSRDYTTGIYGRIFYTSTYHQYECARNEAIRLVDDLKGKVRRLEARPSDVFFALPRNKQKALQWLFLLIMPSEFVDVLSLAHLAATQMWNRTPPSPPPPTQILSNWFNKYKTTSDNPVSLDGKMVLGSTTTAFNSPVDSVDIRDYGRETGVRFPDSYTLVPNWRTTDPFSPTRSQQDTARYFTESLPQNESATLQSFLVMLPSRTRGNEGIATKTKKPDWLAYEEYLMFATMRAFPNIQLRHLLCAMVDDLLPFGDERVHVLVRQLLYHVGDESWKHDLDSVFYDQIASELFGKADLLKESPNNMVKILLFGLVSSFFGQYNKRCLDCSRLFTRILQALGDHVDAEVRGREQIAPDLYWKQARLYGYGLLSHCPRDQDEARLLNLVELIVLFQYKSLFAAKELHASQLQHAVHCTMSRNIEATLKAIEANLDCLTRCLGLVIDDLPNKLLWTKIGYPDVASTACFEAQAEHHYSINVLNGTVLVDGVPPGFLPSSIVTNQLYQRTFGSRNFECIVVDVDHFRTSRLIDDFFLYEFVFHQENHLDIIEYDTRDGVGSEPKLSPVWSWRVAISATARQGQNSPPPQASSNPSSNLSRDGLVLVPREKFEIPLLLSEPYSHWYSRRYDAFLIRAPSYKERSVLFVITKEALYLVPTEDMAAPFDLIVGNLPKYDRLLFRKPNMLKVLSRVEEPKYILPWLDSSLKSIRYHMPRLGMNFLQKADTVHSENFGGFSLRTRQTFEDTLAGVTTYLVLSDKLGIEKVLVPCGLVDASGNVIRRSEWNYRGSFHSYDVHPRFSHLVAKDTFGRLHLACMYVASGCLIPDKRTMKTGSDTAVDLVRHCWTNQELSQVEKEKLIEVSSLSNLSCTLRIMCSWVWSCSNRLGFLSDEISMEAADDSAPPGLEMDPLAKREYRESPYAARLLPNEESTLFGTKQASQCPRNKQTHEGPLSIMLLKENLTQGFVAEMERRLTDQCLLSCGRKRKRPPFSLQLCDNASGMEREIHEGLVSSWNDHCSLPTYDVRRDPTLWEATKNDARVERRTKENEILKTLRNHESNKFRVAVLSARIRLPGPFDFLRLVLDVNAFAEVNPFLPATTLSEVRAHIVEWMLLCVLEDKLYRIVNSSSDNEILEDLRAVRSWNPWDHLPWLVFEVEQRLQIRRYQYDVVKQLMDKPKSTIQLNMGLGKTSVLVPMLILEYINSGTCIVRVNMLSALIAVVERMYKNVLTASSQHVRIIMLPFQRNFPLEEIHSKVLSEEVARCKVGKCFMMVTPQHRNSLKLKQQDHGILVQGMQLDSIDIIDECDAILHQSFQLVYALGDQEHLPDGSARWAMVEALLQLLAESTNPDIVGIRDNPSFVHAEDHDLGAYPALRLLAPFEEHKQRLGRALSKELVQNPPHVFSWMTNLDDSLIEPLIDIMSNDQCPAREKIKTSRVLFEKEADILSARSCIAFGLLFHCLKARHRVDYGIDLSRGKLAVPFAASDTPKARSDYSHPDVQIIYTCLAYFHHGLNQKQFREAMVCLQKKGPSAQHKIYDSWIDSVRGGAVDTNDLAKFDSIQKVDLDNTVQRELMYQAFRKNMRVVSYWMNHFAFPLETHVFLQRRVTSAWDLVSFVQKHNAVGFSGTEDNRKLLPLSVRQIEHDLPELRATNGAMLHRILECTSQVVLLPDNGELWKTVLQTCTEKDVHALIDVGGLMAGIKNSDAAVFLSRILDQQEFRGVVYFDTKDNAWNVYSLSSKVHCPLQTSSLTAAECFAFYDESRCRGSDLKLRITARALVTLEPGLTKDRFLQACARMRKLKPGEQSLILGGTSETLDALSTVKDVLILTIKNSAKAIEKGIMELYDRGINHFRFPKPQDMDVSLVTLYGDAVKKFQSMGSFLDATIESVDDFSKHSADLVKYCRNIGDKTAVEASQLSEECERELEEEREEEAEEEKEVEVMSPCTENDWDYASAFSGKPLGTELLKVRDAVNLDINWSCKLLCTRNYLATVMRIKSRQFYLRPVNAFLCFPDGSIVLISDYEADKLLPHWWKVQQSSPNVKLQHLTLASRRIWLGGDEVNSPSILTKTSAKLFRGYVNFPEDEKQVMNKLFVKGHTRSSIIKLLELRHRVRYLDRSDLDDFLSTFWMDWMSVATTPW</sequence>
<evidence type="ECO:0000256" key="7">
    <source>
        <dbReference type="SAM" id="Coils"/>
    </source>
</evidence>
<dbReference type="InterPro" id="IPR027417">
    <property type="entry name" value="P-loop_NTPase"/>
</dbReference>
<proteinExistence type="predicted"/>
<dbReference type="InterPro" id="IPR051346">
    <property type="entry name" value="OTU_Deubiquitinase"/>
</dbReference>
<comment type="catalytic activity">
    <reaction evidence="1">
        <text>Thiol-dependent hydrolysis of ester, thioester, amide, peptide and isopeptide bonds formed by the C-terminal Gly of ubiquitin (a 76-residue protein attached to proteins as an intracellular targeting signal).</text>
        <dbReference type="EC" id="3.4.19.12"/>
    </reaction>
</comment>
<feature type="region of interest" description="Disordered" evidence="8">
    <location>
        <begin position="1148"/>
        <end position="1167"/>
    </location>
</feature>
<dbReference type="Gene3D" id="3.40.50.300">
    <property type="entry name" value="P-loop containing nucleotide triphosphate hydrolases"/>
    <property type="match status" value="1"/>
</dbReference>
<dbReference type="InterPro" id="IPR022099">
    <property type="entry name" value="DUF3638"/>
</dbReference>
<evidence type="ECO:0000256" key="6">
    <source>
        <dbReference type="ARBA" id="ARBA00022807"/>
    </source>
</evidence>
<dbReference type="OrthoDB" id="4866634at2759"/>
<dbReference type="InterPro" id="IPR022105">
    <property type="entry name" value="DUF3645"/>
</dbReference>
<evidence type="ECO:0000313" key="11">
    <source>
        <dbReference type="EMBL" id="CAB9529821.1"/>
    </source>
</evidence>
<feature type="domain" description="DUF3645" evidence="10">
    <location>
        <begin position="2040"/>
        <end position="2072"/>
    </location>
</feature>
<dbReference type="EC" id="3.4.19.12" evidence="2"/>
<dbReference type="PANTHER" id="PTHR13367">
    <property type="entry name" value="UBIQUITIN THIOESTERASE"/>
    <property type="match status" value="1"/>
</dbReference>
<dbReference type="PANTHER" id="PTHR13367:SF33">
    <property type="entry name" value="P-LOOP CONTAINING NUCLEOSIDE TRIPHOSPHATE HYDROLASE PROTEIN"/>
    <property type="match status" value="1"/>
</dbReference>
<feature type="domain" description="DUF3638" evidence="9">
    <location>
        <begin position="1709"/>
        <end position="1914"/>
    </location>
</feature>
<keyword evidence="6" id="KW-0788">Thiol protease</keyword>
<keyword evidence="7" id="KW-0175">Coiled coil</keyword>
<dbReference type="GO" id="GO:0004843">
    <property type="term" value="F:cysteine-type deubiquitinase activity"/>
    <property type="evidence" value="ECO:0007669"/>
    <property type="project" value="UniProtKB-EC"/>
</dbReference>
<feature type="coiled-coil region" evidence="7">
    <location>
        <begin position="2479"/>
        <end position="2510"/>
    </location>
</feature>
<dbReference type="Pfam" id="PF12340">
    <property type="entry name" value="DUF3638"/>
    <property type="match status" value="1"/>
</dbReference>
<keyword evidence="3" id="KW-0645">Protease</keyword>
<keyword evidence="4" id="KW-0833">Ubl conjugation pathway</keyword>
<gene>
    <name evidence="11" type="ORF">SEMRO_2635_G333300.1</name>
</gene>
<keyword evidence="5" id="KW-0378">Hydrolase</keyword>
<evidence type="ECO:0000256" key="5">
    <source>
        <dbReference type="ARBA" id="ARBA00022801"/>
    </source>
</evidence>
<evidence type="ECO:0000259" key="9">
    <source>
        <dbReference type="Pfam" id="PF12340"/>
    </source>
</evidence>
<evidence type="ECO:0000256" key="4">
    <source>
        <dbReference type="ARBA" id="ARBA00022786"/>
    </source>
</evidence>
<dbReference type="EMBL" id="CAICTM010002633">
    <property type="protein sequence ID" value="CAB9529821.1"/>
    <property type="molecule type" value="Genomic_DNA"/>
</dbReference>
<dbReference type="GO" id="GO:0006508">
    <property type="term" value="P:proteolysis"/>
    <property type="evidence" value="ECO:0007669"/>
    <property type="project" value="UniProtKB-KW"/>
</dbReference>
<evidence type="ECO:0000259" key="10">
    <source>
        <dbReference type="Pfam" id="PF12359"/>
    </source>
</evidence>
<comment type="caution">
    <text evidence="11">The sequence shown here is derived from an EMBL/GenBank/DDBJ whole genome shotgun (WGS) entry which is preliminary data.</text>
</comment>
<organism evidence="11 12">
    <name type="scientific">Seminavis robusta</name>
    <dbReference type="NCBI Taxonomy" id="568900"/>
    <lineage>
        <taxon>Eukaryota</taxon>
        <taxon>Sar</taxon>
        <taxon>Stramenopiles</taxon>
        <taxon>Ochrophyta</taxon>
        <taxon>Bacillariophyta</taxon>
        <taxon>Bacillariophyceae</taxon>
        <taxon>Bacillariophycidae</taxon>
        <taxon>Naviculales</taxon>
        <taxon>Naviculaceae</taxon>
        <taxon>Seminavis</taxon>
    </lineage>
</organism>